<dbReference type="STRING" id="482461.SAMN05216244_1209"/>
<evidence type="ECO:0000313" key="1">
    <source>
        <dbReference type="EMBL" id="SDL91606.1"/>
    </source>
</evidence>
<reference evidence="2" key="1">
    <citation type="submission" date="2016-10" db="EMBL/GenBank/DDBJ databases">
        <authorList>
            <person name="Varghese N."/>
            <person name="Submissions S."/>
        </authorList>
    </citation>
    <scope>NUCLEOTIDE SEQUENCE [LARGE SCALE GENOMIC DNA]</scope>
    <source>
        <strain evidence="2">CGMCC 1.6199</strain>
    </source>
</reference>
<dbReference type="AlphaFoldDB" id="A0A1G9NYC2"/>
<organism evidence="1 2">
    <name type="scientific">Sediminibacillus halophilus</name>
    <dbReference type="NCBI Taxonomy" id="482461"/>
    <lineage>
        <taxon>Bacteria</taxon>
        <taxon>Bacillati</taxon>
        <taxon>Bacillota</taxon>
        <taxon>Bacilli</taxon>
        <taxon>Bacillales</taxon>
        <taxon>Bacillaceae</taxon>
        <taxon>Sediminibacillus</taxon>
    </lineage>
</organism>
<accession>A0A1G9NYC2</accession>
<proteinExistence type="predicted"/>
<dbReference type="Proteomes" id="UP000182347">
    <property type="component" value="Unassembled WGS sequence"/>
</dbReference>
<gene>
    <name evidence="1" type="ORF">SAMN05216244_1209</name>
</gene>
<sequence length="112" mass="12222">MPESRQCLNLDVKMDSLSLLVFKKGSAEIDRMTLALNEKAYDCSYTVISLFYPAKMVVGGAGSVLRFFCLIINSIIRIDSAMLEIVTSSADRIGSLFDGLTNLCIVSSLSSQ</sequence>
<name>A0A1G9NYC2_9BACI</name>
<dbReference type="EMBL" id="FNHF01000001">
    <property type="protein sequence ID" value="SDL91606.1"/>
    <property type="molecule type" value="Genomic_DNA"/>
</dbReference>
<protein>
    <submittedName>
        <fullName evidence="1">Uncharacterized protein</fullName>
    </submittedName>
</protein>
<keyword evidence="2" id="KW-1185">Reference proteome</keyword>
<evidence type="ECO:0000313" key="2">
    <source>
        <dbReference type="Proteomes" id="UP000182347"/>
    </source>
</evidence>